<evidence type="ECO:0000259" key="7">
    <source>
        <dbReference type="Pfam" id="PF01258"/>
    </source>
</evidence>
<dbReference type="RefSeq" id="WP_155049840.1">
    <property type="nucleotide sequence ID" value="NZ_CP039040.1"/>
</dbReference>
<accession>A0A9Q6PTV9</accession>
<dbReference type="AlphaFoldDB" id="A0A9Q6PTV9"/>
<dbReference type="PANTHER" id="PTHR33823">
    <property type="entry name" value="RNA POLYMERASE-BINDING TRANSCRIPTION FACTOR DKSA-RELATED"/>
    <property type="match status" value="1"/>
</dbReference>
<feature type="domain" description="DnaK suppressor protein DksA N-terminal" evidence="8">
    <location>
        <begin position="20"/>
        <end position="90"/>
    </location>
</feature>
<feature type="region of interest" description="Disordered" evidence="6">
    <location>
        <begin position="119"/>
        <end position="139"/>
    </location>
</feature>
<keyword evidence="5" id="KW-0175">Coiled coil</keyword>
<dbReference type="Pfam" id="PF01258">
    <property type="entry name" value="zf-dskA_traR"/>
    <property type="match status" value="1"/>
</dbReference>
<evidence type="ECO:0000256" key="2">
    <source>
        <dbReference type="ARBA" id="ARBA00022771"/>
    </source>
</evidence>
<dbReference type="SUPFAM" id="SSF109635">
    <property type="entry name" value="DnaK suppressor protein DksA, alpha-hairpin domain"/>
    <property type="match status" value="1"/>
</dbReference>
<name>A0A9Q6PTV9_PISSA</name>
<dbReference type="PANTHER" id="PTHR33823:SF2">
    <property type="entry name" value="RNA POLYMERASE-BINDING TRANSCRIPTION FACTOR DKSA"/>
    <property type="match status" value="1"/>
</dbReference>
<evidence type="ECO:0000256" key="4">
    <source>
        <dbReference type="PROSITE-ProRule" id="PRU00510"/>
    </source>
</evidence>
<feature type="compositionally biased region" description="Basic and acidic residues" evidence="6">
    <location>
        <begin position="123"/>
        <end position="139"/>
    </location>
</feature>
<proteinExistence type="predicted"/>
<protein>
    <submittedName>
        <fullName evidence="9">DnaK suppressor protein</fullName>
    </submittedName>
</protein>
<evidence type="ECO:0000259" key="8">
    <source>
        <dbReference type="Pfam" id="PF21157"/>
    </source>
</evidence>
<dbReference type="Gene3D" id="1.20.120.910">
    <property type="entry name" value="DksA, coiled-coil domain"/>
    <property type="match status" value="1"/>
</dbReference>
<reference evidence="9 10" key="1">
    <citation type="submission" date="2019-04" db="EMBL/GenBank/DDBJ databases">
        <title>Complete genome sequencing of Piscirickettsia salmonis strain Psal-009.</title>
        <authorList>
            <person name="Schober I."/>
            <person name="Bunk B."/>
            <person name="Sproer C."/>
            <person name="Carril G.P."/>
            <person name="Riedel T."/>
            <person name="Flores-Herrera P.A."/>
            <person name="Nourdin-Galindo G."/>
            <person name="Marshall S.H."/>
            <person name="Overmann J."/>
        </authorList>
    </citation>
    <scope>NUCLEOTIDE SEQUENCE [LARGE SCALE GENOMIC DNA]</scope>
    <source>
        <strain evidence="9 10">Psal-009</strain>
    </source>
</reference>
<dbReference type="InterPro" id="IPR048489">
    <property type="entry name" value="DksA_N"/>
</dbReference>
<dbReference type="SUPFAM" id="SSF57716">
    <property type="entry name" value="Glucocorticoid receptor-like (DNA-binding domain)"/>
    <property type="match status" value="1"/>
</dbReference>
<dbReference type="Pfam" id="PF21157">
    <property type="entry name" value="DksA_N"/>
    <property type="match status" value="1"/>
</dbReference>
<dbReference type="InterPro" id="IPR000962">
    <property type="entry name" value="Znf_DskA_TraR"/>
</dbReference>
<dbReference type="PROSITE" id="PS01102">
    <property type="entry name" value="ZF_DKSA_1"/>
    <property type="match status" value="1"/>
</dbReference>
<feature type="domain" description="Zinc finger DksA/TraR C4-type" evidence="7">
    <location>
        <begin position="94"/>
        <end position="128"/>
    </location>
</feature>
<dbReference type="PROSITE" id="PS51128">
    <property type="entry name" value="ZF_DKSA_2"/>
    <property type="match status" value="1"/>
</dbReference>
<keyword evidence="10" id="KW-1185">Reference proteome</keyword>
<gene>
    <name evidence="9" type="primary">dksA</name>
    <name evidence="9" type="ORF">Psal009_03136</name>
</gene>
<keyword evidence="1" id="KW-0479">Metal-binding</keyword>
<evidence type="ECO:0000256" key="3">
    <source>
        <dbReference type="ARBA" id="ARBA00022833"/>
    </source>
</evidence>
<feature type="coiled-coil region" evidence="5">
    <location>
        <begin position="25"/>
        <end position="52"/>
    </location>
</feature>
<evidence type="ECO:0000256" key="1">
    <source>
        <dbReference type="ARBA" id="ARBA00022723"/>
    </source>
</evidence>
<dbReference type="Proteomes" id="UP000422232">
    <property type="component" value="Chromosome"/>
</dbReference>
<keyword evidence="3" id="KW-0862">Zinc</keyword>
<evidence type="ECO:0000256" key="5">
    <source>
        <dbReference type="SAM" id="Coils"/>
    </source>
</evidence>
<evidence type="ECO:0000313" key="10">
    <source>
        <dbReference type="Proteomes" id="UP000422232"/>
    </source>
</evidence>
<dbReference type="InterPro" id="IPR020458">
    <property type="entry name" value="Znf_DskA_TraR_CS"/>
</dbReference>
<feature type="zinc finger region" description="dksA C4-type" evidence="4">
    <location>
        <begin position="98"/>
        <end position="122"/>
    </location>
</feature>
<dbReference type="InterPro" id="IPR037187">
    <property type="entry name" value="DnaK_N"/>
</dbReference>
<dbReference type="EMBL" id="CP038908">
    <property type="protein sequence ID" value="QGO07197.1"/>
    <property type="molecule type" value="Genomic_DNA"/>
</dbReference>
<evidence type="ECO:0000256" key="6">
    <source>
        <dbReference type="SAM" id="MobiDB-lite"/>
    </source>
</evidence>
<sequence length="139" mass="16224">MITKEELLKMPASDYMNDQQLEFFAHLLKEEKEETLEEIDMARAALTELENNPADAADAAAAEEQRQLQLRIVSRKTNYFKHIERAQARIDDKSYGFCEETDEMIGLQRLMYRPTSTLSVEAQESKERRKSLHKDVRDV</sequence>
<keyword evidence="2" id="KW-0863">Zinc-finger</keyword>
<organism evidence="9 10">
    <name type="scientific">Piscirickettsia salmonis</name>
    <dbReference type="NCBI Taxonomy" id="1238"/>
    <lineage>
        <taxon>Bacteria</taxon>
        <taxon>Pseudomonadati</taxon>
        <taxon>Pseudomonadota</taxon>
        <taxon>Gammaproteobacteria</taxon>
        <taxon>Thiotrichales</taxon>
        <taxon>Piscirickettsiaceae</taxon>
        <taxon>Piscirickettsia</taxon>
    </lineage>
</organism>
<dbReference type="GO" id="GO:0008270">
    <property type="term" value="F:zinc ion binding"/>
    <property type="evidence" value="ECO:0007669"/>
    <property type="project" value="UniProtKB-KW"/>
</dbReference>
<evidence type="ECO:0000313" key="9">
    <source>
        <dbReference type="EMBL" id="QGO07197.1"/>
    </source>
</evidence>